<evidence type="ECO:0000313" key="2">
    <source>
        <dbReference type="EMBL" id="RDY28872.1"/>
    </source>
</evidence>
<reference evidence="2 3" key="1">
    <citation type="journal article" date="2017" name="Genome Announc.">
        <title>Draft Genome Sequence of a Sporulating and Motile Strain of Lachnotalea glycerini Isolated from Water in Quebec City, Canada.</title>
        <authorList>
            <person name="Maheux A.F."/>
            <person name="Boudreau D.K."/>
            <person name="Berube E."/>
            <person name="Boissinot M."/>
            <person name="Raymond F."/>
            <person name="Brodeur S."/>
            <person name="Corbeil J."/>
            <person name="Isabel S."/>
            <person name="Omar R.F."/>
            <person name="Bergeron M.G."/>
        </authorList>
    </citation>
    <scope>NUCLEOTIDE SEQUENCE [LARGE SCALE GENOMIC DNA]</scope>
    <source>
        <strain evidence="2 3">CCRI-19302</strain>
    </source>
</reference>
<dbReference type="OrthoDB" id="9179784at2"/>
<organism evidence="2 3">
    <name type="scientific">Lachnotalea glycerini</name>
    <dbReference type="NCBI Taxonomy" id="1763509"/>
    <lineage>
        <taxon>Bacteria</taxon>
        <taxon>Bacillati</taxon>
        <taxon>Bacillota</taxon>
        <taxon>Clostridia</taxon>
        <taxon>Lachnospirales</taxon>
        <taxon>Lachnospiraceae</taxon>
        <taxon>Lachnotalea</taxon>
    </lineage>
</organism>
<dbReference type="Gene3D" id="3.90.550.10">
    <property type="entry name" value="Spore Coat Polysaccharide Biosynthesis Protein SpsA, Chain A"/>
    <property type="match status" value="1"/>
</dbReference>
<accession>A0A371J7X0</accession>
<dbReference type="EMBL" id="NOKA02000074">
    <property type="protein sequence ID" value="RDY28872.1"/>
    <property type="molecule type" value="Genomic_DNA"/>
</dbReference>
<evidence type="ECO:0000259" key="1">
    <source>
        <dbReference type="Pfam" id="PF00535"/>
    </source>
</evidence>
<feature type="non-terminal residue" evidence="2">
    <location>
        <position position="134"/>
    </location>
</feature>
<name>A0A371J7X0_9FIRM</name>
<dbReference type="Pfam" id="PF00535">
    <property type="entry name" value="Glycos_transf_2"/>
    <property type="match status" value="1"/>
</dbReference>
<keyword evidence="3" id="KW-1185">Reference proteome</keyword>
<keyword evidence="2" id="KW-0808">Transferase</keyword>
<dbReference type="RefSeq" id="WP_115804274.1">
    <property type="nucleotide sequence ID" value="NZ_NOKA02000074.1"/>
</dbReference>
<dbReference type="InterPro" id="IPR029044">
    <property type="entry name" value="Nucleotide-diphossugar_trans"/>
</dbReference>
<dbReference type="InterPro" id="IPR001173">
    <property type="entry name" value="Glyco_trans_2-like"/>
</dbReference>
<gene>
    <name evidence="2" type="ORF">CG710_018940</name>
</gene>
<sequence>MDKKSEGNKSVFDMLSKKLTPENIKKGVNYLSQNGVKQFGAKLVGQLQRESIDYERYRQETEPDNNQLEKQRKFQFSYNPVVSIVVPLYKTPESFLRAMIESVLSQTYKYVELCLADGSGIEDSLIEEIVDQYK</sequence>
<dbReference type="Proteomes" id="UP000216411">
    <property type="component" value="Unassembled WGS sequence"/>
</dbReference>
<dbReference type="GO" id="GO:0016740">
    <property type="term" value="F:transferase activity"/>
    <property type="evidence" value="ECO:0007669"/>
    <property type="project" value="UniProtKB-KW"/>
</dbReference>
<feature type="domain" description="Glycosyltransferase 2-like" evidence="1">
    <location>
        <begin position="83"/>
        <end position="133"/>
    </location>
</feature>
<proteinExistence type="predicted"/>
<dbReference type="SUPFAM" id="SSF53448">
    <property type="entry name" value="Nucleotide-diphospho-sugar transferases"/>
    <property type="match status" value="1"/>
</dbReference>
<dbReference type="AlphaFoldDB" id="A0A371J7X0"/>
<protein>
    <submittedName>
        <fullName evidence="2">Glycosyltransferase</fullName>
    </submittedName>
</protein>
<evidence type="ECO:0000313" key="3">
    <source>
        <dbReference type="Proteomes" id="UP000216411"/>
    </source>
</evidence>
<comment type="caution">
    <text evidence="2">The sequence shown here is derived from an EMBL/GenBank/DDBJ whole genome shotgun (WGS) entry which is preliminary data.</text>
</comment>